<gene>
    <name evidence="4" type="ORF">GLP40_31700</name>
</gene>
<feature type="chain" id="PRO_5038971559" description="Lipoprotein" evidence="1">
    <location>
        <begin position="29"/>
        <end position="403"/>
    </location>
</feature>
<name>A0A6I3L7B7_9NOCA</name>
<dbReference type="Pfam" id="PF24092">
    <property type="entry name" value="DUF7373_C"/>
    <property type="match status" value="1"/>
</dbReference>
<feature type="domain" description="DUF7373" evidence="3">
    <location>
        <begin position="259"/>
        <end position="402"/>
    </location>
</feature>
<feature type="signal peptide" evidence="1">
    <location>
        <begin position="1"/>
        <end position="28"/>
    </location>
</feature>
<organism evidence="4 5">
    <name type="scientific">Nocardia aurantiaca</name>
    <dbReference type="NCBI Taxonomy" id="2675850"/>
    <lineage>
        <taxon>Bacteria</taxon>
        <taxon>Bacillati</taxon>
        <taxon>Actinomycetota</taxon>
        <taxon>Actinomycetes</taxon>
        <taxon>Mycobacteriales</taxon>
        <taxon>Nocardiaceae</taxon>
        <taxon>Nocardia</taxon>
    </lineage>
</organism>
<dbReference type="InterPro" id="IPR056463">
    <property type="entry name" value="DUF7373_C"/>
</dbReference>
<evidence type="ECO:0000313" key="4">
    <source>
        <dbReference type="EMBL" id="MTE17288.1"/>
    </source>
</evidence>
<evidence type="ECO:0000256" key="1">
    <source>
        <dbReference type="SAM" id="SignalP"/>
    </source>
</evidence>
<evidence type="ECO:0008006" key="6">
    <source>
        <dbReference type="Google" id="ProtNLM"/>
    </source>
</evidence>
<dbReference type="RefSeq" id="WP_154791710.1">
    <property type="nucleotide sequence ID" value="NZ_WMBB01000022.1"/>
</dbReference>
<protein>
    <recommendedName>
        <fullName evidence="6">Lipoprotein</fullName>
    </recommendedName>
</protein>
<feature type="domain" description="DUF7373" evidence="2">
    <location>
        <begin position="55"/>
        <end position="253"/>
    </location>
</feature>
<dbReference type="PROSITE" id="PS51257">
    <property type="entry name" value="PROKAR_LIPOPROTEIN"/>
    <property type="match status" value="1"/>
</dbReference>
<evidence type="ECO:0000259" key="2">
    <source>
        <dbReference type="Pfam" id="PF24088"/>
    </source>
</evidence>
<keyword evidence="1" id="KW-0732">Signal</keyword>
<dbReference type="Pfam" id="PF24088">
    <property type="entry name" value="DUF7373"/>
    <property type="match status" value="1"/>
</dbReference>
<sequence>MDRSARGATIVVSICLALTGLLTGCAQSGHPLAGEMDVRTLDVGGNAVDRFHYDTAANGHGDVLEGIRMAAAVVPTMKIDQSLNVGRGSFVHTKIADLVKYDGLPDVAKPILERRGFIVDYATSGSDRPDPKGSDHADPNANAVTMVLMRFPTADNAKLAAREMEDADFAVALQQNVKLTVAEYPDALAHYRPGVNNVGVRMARKDFVLSIFASRPSADQRDLLSLVKRTLDAEVPAIDAFQETPADKLDTLQPDPDNLLARVLADKRDAGRAPDPDTFAVWNTNWNIDSALDQAARKALLEKTGTDAFGFVDDNEIFRVRDAAAGEDLVNGLVTVLGSGFATDSAPDKVPGTRCGHWTDSSADDAYRCWVGYRRYVAVVFAPNLATVQRKATAQYALLANSL</sequence>
<comment type="caution">
    <text evidence="4">The sequence shown here is derived from an EMBL/GenBank/DDBJ whole genome shotgun (WGS) entry which is preliminary data.</text>
</comment>
<evidence type="ECO:0000259" key="3">
    <source>
        <dbReference type="Pfam" id="PF24092"/>
    </source>
</evidence>
<evidence type="ECO:0000313" key="5">
    <source>
        <dbReference type="Proteomes" id="UP000432464"/>
    </source>
</evidence>
<dbReference type="Proteomes" id="UP000432464">
    <property type="component" value="Unassembled WGS sequence"/>
</dbReference>
<dbReference type="AlphaFoldDB" id="A0A6I3L7B7"/>
<keyword evidence="5" id="KW-1185">Reference proteome</keyword>
<accession>A0A6I3L7B7</accession>
<dbReference type="InterPro" id="IPR055797">
    <property type="entry name" value="DUF7373"/>
</dbReference>
<reference evidence="4 5" key="1">
    <citation type="submission" date="2019-11" db="EMBL/GenBank/DDBJ databases">
        <title>Nocardia sp. nov. CT2-14 isolated from soil.</title>
        <authorList>
            <person name="Kanchanasin P."/>
            <person name="Tanasupawat S."/>
            <person name="Yuki M."/>
            <person name="Kudo T."/>
        </authorList>
    </citation>
    <scope>NUCLEOTIDE SEQUENCE [LARGE SCALE GENOMIC DNA]</scope>
    <source>
        <strain evidence="4 5">CT2-14</strain>
    </source>
</reference>
<dbReference type="EMBL" id="WMBB01000022">
    <property type="protein sequence ID" value="MTE17288.1"/>
    <property type="molecule type" value="Genomic_DNA"/>
</dbReference>
<proteinExistence type="predicted"/>